<dbReference type="Pfam" id="PF01757">
    <property type="entry name" value="Acyl_transf_3"/>
    <property type="match status" value="1"/>
</dbReference>
<evidence type="ECO:0000313" key="9">
    <source>
        <dbReference type="EMBL" id="EOD81798.1"/>
    </source>
</evidence>
<feature type="transmembrane region" description="Helical" evidence="7">
    <location>
        <begin position="264"/>
        <end position="281"/>
    </location>
</feature>
<dbReference type="GO" id="GO:0009246">
    <property type="term" value="P:enterobacterial common antigen biosynthetic process"/>
    <property type="evidence" value="ECO:0007669"/>
    <property type="project" value="TreeGrafter"/>
</dbReference>
<dbReference type="PANTHER" id="PTHR40074">
    <property type="entry name" value="O-ACETYLTRANSFERASE WECH"/>
    <property type="match status" value="1"/>
</dbReference>
<name>R1H044_9GAMM</name>
<evidence type="ECO:0000256" key="6">
    <source>
        <dbReference type="ARBA" id="ARBA00023136"/>
    </source>
</evidence>
<gene>
    <name evidence="9" type="ORF">D515_01706</name>
</gene>
<dbReference type="AlphaFoldDB" id="R1H044"/>
<evidence type="ECO:0000256" key="5">
    <source>
        <dbReference type="ARBA" id="ARBA00022989"/>
    </source>
</evidence>
<organism evidence="9 10">
    <name type="scientific">Grimontia indica</name>
    <dbReference type="NCBI Taxonomy" id="1056512"/>
    <lineage>
        <taxon>Bacteria</taxon>
        <taxon>Pseudomonadati</taxon>
        <taxon>Pseudomonadota</taxon>
        <taxon>Gammaproteobacteria</taxon>
        <taxon>Vibrionales</taxon>
        <taxon>Vibrionaceae</taxon>
        <taxon>Grimontia</taxon>
    </lineage>
</organism>
<dbReference type="GO" id="GO:0016413">
    <property type="term" value="F:O-acetyltransferase activity"/>
    <property type="evidence" value="ECO:0007669"/>
    <property type="project" value="TreeGrafter"/>
</dbReference>
<comment type="similarity">
    <text evidence="2">Belongs to the acyltransferase 3 family.</text>
</comment>
<feature type="domain" description="Acyltransferase 3" evidence="8">
    <location>
        <begin position="30"/>
        <end position="341"/>
    </location>
</feature>
<evidence type="ECO:0000256" key="2">
    <source>
        <dbReference type="ARBA" id="ARBA00007400"/>
    </source>
</evidence>
<reference evidence="9 10" key="1">
    <citation type="journal article" date="2014" name="PLoS ONE">
        <title>Grimontia indica AK16(T), sp. nov., Isolated from a Seawater Sample Reports the Presence of Pathogenic Genes Similar to Vibrio Genus.</title>
        <authorList>
            <person name="Singh A."/>
            <person name="Vaidya B."/>
            <person name="Khatri I."/>
            <person name="Srinivas T.N."/>
            <person name="Subramanian S."/>
            <person name="Korpole S."/>
            <person name="Pinnaka A.K."/>
        </authorList>
    </citation>
    <scope>NUCLEOTIDE SEQUENCE [LARGE SCALE GENOMIC DNA]</scope>
    <source>
        <strain evidence="9 10">AK16</strain>
    </source>
</reference>
<feature type="transmembrane region" description="Helical" evidence="7">
    <location>
        <begin position="293"/>
        <end position="313"/>
    </location>
</feature>
<keyword evidence="3" id="KW-1003">Cell membrane</keyword>
<evidence type="ECO:0000256" key="1">
    <source>
        <dbReference type="ARBA" id="ARBA00004651"/>
    </source>
</evidence>
<keyword evidence="6 7" id="KW-0472">Membrane</keyword>
<comment type="subcellular location">
    <subcellularLocation>
        <location evidence="1">Cell membrane</location>
        <topology evidence="1">Multi-pass membrane protein</topology>
    </subcellularLocation>
</comment>
<feature type="transmembrane region" description="Helical" evidence="7">
    <location>
        <begin position="147"/>
        <end position="166"/>
    </location>
</feature>
<accession>R1H044</accession>
<dbReference type="eggNOG" id="COG3274">
    <property type="taxonomic scope" value="Bacteria"/>
</dbReference>
<keyword evidence="4 7" id="KW-0812">Transmembrane</keyword>
<feature type="transmembrane region" description="Helical" evidence="7">
    <location>
        <begin position="178"/>
        <end position="195"/>
    </location>
</feature>
<sequence>MEMSPTVSVEMKHAERTSSLSSQTQKKVFYIELLRVVAAVAVIAIHVLGPYRYLMGEIPQSDWVSAIAINGASRWAVPVFIMITGALLLSDTRPFSPGYFVRRRVMKVFVPFVAWSVFYAVLAGISLQNVNWTETVQRLTSFPTEETYYHLGFFYYFIPLYLLVPILRPVAQRDDPGLFYALLGSWLVLSAAWLAGISLGLVEDLVLYGGYLLLGYLLHQSKLPLKWLLFIGISALVATEYTAISESVSNYRYTSAGWFSYKTLNTVLIAAMVFGLCQHWAERVSEPMQRKVAAVSCHSLGIYLVHPVFLWPVRELAFTPGMTWLTIPLVTLAVFVLSYMASVGLSKSRFTSWLVP</sequence>
<feature type="transmembrane region" description="Helical" evidence="7">
    <location>
        <begin position="225"/>
        <end position="244"/>
    </location>
</feature>
<feature type="transmembrane region" description="Helical" evidence="7">
    <location>
        <begin position="325"/>
        <end position="345"/>
    </location>
</feature>
<proteinExistence type="inferred from homology"/>
<feature type="transmembrane region" description="Helical" evidence="7">
    <location>
        <begin position="63"/>
        <end position="88"/>
    </location>
</feature>
<feature type="transmembrane region" description="Helical" evidence="7">
    <location>
        <begin position="108"/>
        <end position="127"/>
    </location>
</feature>
<keyword evidence="10" id="KW-1185">Reference proteome</keyword>
<dbReference type="Proteomes" id="UP000011223">
    <property type="component" value="Unassembled WGS sequence"/>
</dbReference>
<keyword evidence="5 7" id="KW-1133">Transmembrane helix</keyword>
<evidence type="ECO:0000259" key="8">
    <source>
        <dbReference type="Pfam" id="PF01757"/>
    </source>
</evidence>
<dbReference type="InterPro" id="IPR002656">
    <property type="entry name" value="Acyl_transf_3_dom"/>
</dbReference>
<feature type="transmembrane region" description="Helical" evidence="7">
    <location>
        <begin position="28"/>
        <end position="51"/>
    </location>
</feature>
<evidence type="ECO:0000313" key="10">
    <source>
        <dbReference type="Proteomes" id="UP000011223"/>
    </source>
</evidence>
<dbReference type="PANTHER" id="PTHR40074:SF2">
    <property type="entry name" value="O-ACETYLTRANSFERASE WECH"/>
    <property type="match status" value="1"/>
</dbReference>
<protein>
    <recommendedName>
        <fullName evidence="8">Acyltransferase 3 domain-containing protein</fullName>
    </recommendedName>
</protein>
<dbReference type="EMBL" id="ANFM02000002">
    <property type="protein sequence ID" value="EOD81798.1"/>
    <property type="molecule type" value="Genomic_DNA"/>
</dbReference>
<comment type="caution">
    <text evidence="9">The sequence shown here is derived from an EMBL/GenBank/DDBJ whole genome shotgun (WGS) entry which is preliminary data.</text>
</comment>
<evidence type="ECO:0000256" key="3">
    <source>
        <dbReference type="ARBA" id="ARBA00022475"/>
    </source>
</evidence>
<evidence type="ECO:0000256" key="4">
    <source>
        <dbReference type="ARBA" id="ARBA00022692"/>
    </source>
</evidence>
<evidence type="ECO:0000256" key="7">
    <source>
        <dbReference type="SAM" id="Phobius"/>
    </source>
</evidence>
<dbReference type="GO" id="GO:0005886">
    <property type="term" value="C:plasma membrane"/>
    <property type="evidence" value="ECO:0007669"/>
    <property type="project" value="UniProtKB-SubCell"/>
</dbReference>